<feature type="domain" description="Glycosyl hydrolase family 92 N-terminal" evidence="3">
    <location>
        <begin position="22"/>
        <end position="103"/>
    </location>
</feature>
<dbReference type="NCBIfam" id="TIGR01180">
    <property type="entry name" value="aman2_put"/>
    <property type="match status" value="1"/>
</dbReference>
<feature type="signal peptide" evidence="1">
    <location>
        <begin position="1"/>
        <end position="17"/>
    </location>
</feature>
<gene>
    <name evidence="4" type="ORF">ENUP19_0080G0023</name>
</gene>
<keyword evidence="1" id="KW-0732">Signal</keyword>
<evidence type="ECO:0000259" key="3">
    <source>
        <dbReference type="Pfam" id="PF17678"/>
    </source>
</evidence>
<evidence type="ECO:0000259" key="2">
    <source>
        <dbReference type="Pfam" id="PF07971"/>
    </source>
</evidence>
<dbReference type="PANTHER" id="PTHR12143:SF43">
    <property type="entry name" value="PUTATIVE-RELATED"/>
    <property type="match status" value="1"/>
</dbReference>
<dbReference type="Gene3D" id="1.20.1050.60">
    <property type="entry name" value="alpha-1,2-mannosidase"/>
    <property type="match status" value="1"/>
</dbReference>
<feature type="domain" description="Glycosyl hydrolase family 92" evidence="2">
    <location>
        <begin position="241"/>
        <end position="702"/>
    </location>
</feature>
<dbReference type="SUPFAM" id="SSF48208">
    <property type="entry name" value="Six-hairpin glycosidases"/>
    <property type="match status" value="1"/>
</dbReference>
<evidence type="ECO:0000313" key="5">
    <source>
        <dbReference type="Proteomes" id="UP001628156"/>
    </source>
</evidence>
<evidence type="ECO:0008006" key="6">
    <source>
        <dbReference type="Google" id="ProtNLM"/>
    </source>
</evidence>
<dbReference type="EMBL" id="BAAFRS010000080">
    <property type="protein sequence ID" value="GAB1221385.1"/>
    <property type="molecule type" value="Genomic_DNA"/>
</dbReference>
<dbReference type="Gene3D" id="1.20.1610.10">
    <property type="entry name" value="alpha-1,2-mannosidases domains"/>
    <property type="match status" value="1"/>
</dbReference>
<dbReference type="PANTHER" id="PTHR12143">
    <property type="entry name" value="PEPTIDE N-GLYCANASE PNGASE -RELATED"/>
    <property type="match status" value="1"/>
</dbReference>
<protein>
    <recommendedName>
        <fullName evidence="6">Alpha-1,2-mannosidase</fullName>
    </recommendedName>
</protein>
<dbReference type="InterPro" id="IPR012939">
    <property type="entry name" value="Glyco_hydro_92"/>
</dbReference>
<proteinExistence type="predicted"/>
<dbReference type="Gene3D" id="2.70.98.10">
    <property type="match status" value="1"/>
</dbReference>
<evidence type="ECO:0000256" key="1">
    <source>
        <dbReference type="SAM" id="SignalP"/>
    </source>
</evidence>
<dbReference type="InterPro" id="IPR014718">
    <property type="entry name" value="GH-type_carb-bd"/>
</dbReference>
<keyword evidence="5" id="KW-1185">Reference proteome</keyword>
<dbReference type="Gene3D" id="3.30.2080.10">
    <property type="entry name" value="GH92 mannosidase domain"/>
    <property type="match status" value="1"/>
</dbReference>
<feature type="chain" id="PRO_5047123346" description="Alpha-1,2-mannosidase" evidence="1">
    <location>
        <begin position="18"/>
        <end position="738"/>
    </location>
</feature>
<dbReference type="Proteomes" id="UP001628156">
    <property type="component" value="Unassembled WGS sequence"/>
</dbReference>
<reference evidence="4 5" key="1">
    <citation type="journal article" date="2019" name="PLoS Negl. Trop. Dis.">
        <title>Whole genome sequencing of Entamoeba nuttalli reveals mammalian host-related molecular signatures and a novel octapeptide-repeat surface protein.</title>
        <authorList>
            <person name="Tanaka M."/>
            <person name="Makiuchi T."/>
            <person name="Komiyama T."/>
            <person name="Shiina T."/>
            <person name="Osaki K."/>
            <person name="Tachibana H."/>
        </authorList>
    </citation>
    <scope>NUCLEOTIDE SEQUENCE [LARGE SCALE GENOMIC DNA]</scope>
    <source>
        <strain evidence="4 5">P19-061405</strain>
    </source>
</reference>
<organism evidence="4 5">
    <name type="scientific">Entamoeba nuttalli</name>
    <dbReference type="NCBI Taxonomy" id="412467"/>
    <lineage>
        <taxon>Eukaryota</taxon>
        <taxon>Amoebozoa</taxon>
        <taxon>Evosea</taxon>
        <taxon>Archamoebae</taxon>
        <taxon>Mastigamoebida</taxon>
        <taxon>Entamoebidae</taxon>
        <taxon>Entamoeba</taxon>
    </lineage>
</organism>
<name>A0ABQ0DEX5_9EUKA</name>
<accession>A0ABQ0DEX5</accession>
<dbReference type="InterPro" id="IPR008928">
    <property type="entry name" value="6-hairpin_glycosidase_sf"/>
</dbReference>
<sequence>MDLILSLILFSIQLCYGLKEDYVNIFIGTNNRYHLSKGNVYPSIGTPFSSHYITIQNVDLSEPWIFHWQNKNLFYGLRLTHQPSPWIRDYDFLLLLPTETEEPTNGYINFIEKKPSFLSFSLGNMAIGVTSRQHFSMIKIESKNVFYLHFKTLSGINRFNQISLNRIDGIIKNGNAPSHFPLYVTFLTSQPISYFECKEHNVLVQSGKYLQCYIELNTTTEIKIGTSFISNEYSYSHALDSTTFSEEIKRNEKEWDNYFNKFNIPDSNSSSIKADIKTFYSILYRSLLFPHNITENGYYKSPFDGKIHKGEMFTDVGYWDISRAQIPLLTLIAPSIVDQIIKSSYDIYKQSGNFPQWTSPYHIDIMVGNHINCAIADGIIKGISSLNKTEIQMVLNGLIDDQKQVNFNTAIGRDGVKNYNNFGFVESEVFESVSKTLDYCHNDFCISQIAKYIGNKTIEDIYLSKAMNYIYLFNGKTKFFESKNKFGEFEPIEYKRWGNPYIEGNAIHYRFSVVQDIEGLANLFGGKEQLVNSIDDVFTESNNFYTGVYRQTIHEMTEMVEINKGQYAHGNEPIQHLIYLYKSLGYGEQAEPLLQDIIHSLYSSTENGYCGDEDNGQMSAWYILSVMGFYSVTPGTDQFVIGVPFFEKLEFEVNGKKTIIEKNITNGSKFVKRIYINGVRYHKLYFTYKTLTEGNHIVFEMDEHPSKQFLINSDYPYSISPKIQRRSFSSLQRLENFE</sequence>
<dbReference type="InterPro" id="IPR005887">
    <property type="entry name" value="GH92_a_mannosidase_put"/>
</dbReference>
<comment type="caution">
    <text evidence="4">The sequence shown here is derived from an EMBL/GenBank/DDBJ whole genome shotgun (WGS) entry which is preliminary data.</text>
</comment>
<dbReference type="InterPro" id="IPR041371">
    <property type="entry name" value="GH92_N"/>
</dbReference>
<dbReference type="Pfam" id="PF17678">
    <property type="entry name" value="Glyco_hydro_92N"/>
    <property type="match status" value="1"/>
</dbReference>
<evidence type="ECO:0000313" key="4">
    <source>
        <dbReference type="EMBL" id="GAB1221385.1"/>
    </source>
</evidence>
<dbReference type="InterPro" id="IPR050883">
    <property type="entry name" value="PNGase"/>
</dbReference>
<dbReference type="Pfam" id="PF07971">
    <property type="entry name" value="Glyco_hydro_92"/>
    <property type="match status" value="1"/>
</dbReference>